<dbReference type="Gene3D" id="3.30.70.970">
    <property type="entry name" value="RraB-like"/>
    <property type="match status" value="1"/>
</dbReference>
<accession>A0A4Q1JT61</accession>
<dbReference type="InterPro" id="IPR009671">
    <property type="entry name" value="RraB_dom"/>
</dbReference>
<dbReference type="EMBL" id="SAWZ01000007">
    <property type="protein sequence ID" value="RXR03478.1"/>
    <property type="molecule type" value="Genomic_DNA"/>
</dbReference>
<evidence type="ECO:0000259" key="1">
    <source>
        <dbReference type="Pfam" id="PF06877"/>
    </source>
</evidence>
<reference evidence="2 3" key="1">
    <citation type="submission" date="2019-01" db="EMBL/GenBank/DDBJ databases">
        <title>Pseudoxanthomonas composti sp. nov., isolated from compost.</title>
        <authorList>
            <person name="Yang G."/>
        </authorList>
    </citation>
    <scope>NUCLEOTIDE SEQUENCE [LARGE SCALE GENOMIC DNA]</scope>
    <source>
        <strain evidence="2 3">GSS15</strain>
    </source>
</reference>
<evidence type="ECO:0000313" key="2">
    <source>
        <dbReference type="EMBL" id="RXR03478.1"/>
    </source>
</evidence>
<feature type="domain" description="Regulator of ribonuclease activity B" evidence="1">
    <location>
        <begin position="27"/>
        <end position="111"/>
    </location>
</feature>
<organism evidence="2 3">
    <name type="scientific">Pseudoxanthomonas composti</name>
    <dbReference type="NCBI Taxonomy" id="2137479"/>
    <lineage>
        <taxon>Bacteria</taxon>
        <taxon>Pseudomonadati</taxon>
        <taxon>Pseudomonadota</taxon>
        <taxon>Gammaproteobacteria</taxon>
        <taxon>Lysobacterales</taxon>
        <taxon>Lysobacteraceae</taxon>
        <taxon>Pseudoxanthomonas</taxon>
    </lineage>
</organism>
<comment type="caution">
    <text evidence="2">The sequence shown here is derived from an EMBL/GenBank/DDBJ whole genome shotgun (WGS) entry which is preliminary data.</text>
</comment>
<proteinExistence type="predicted"/>
<dbReference type="SUPFAM" id="SSF89946">
    <property type="entry name" value="Hypothetical protein VC0424"/>
    <property type="match status" value="1"/>
</dbReference>
<dbReference type="AlphaFoldDB" id="A0A4Q1JT61"/>
<keyword evidence="3" id="KW-1185">Reference proteome</keyword>
<dbReference type="OrthoDB" id="894113at2"/>
<protein>
    <submittedName>
        <fullName evidence="2">Ribonuclease E inhibitor RraB</fullName>
    </submittedName>
</protein>
<sequence length="115" mass="13161">MISVEALKEFFSDIRQKNADAGAAWSIDDVCRWSFFFVDEDDQKLTPVAKHMESLGYTTIDVTEPEDDEDPFFYLQVDKVERHTPESLQERVQELYAIAVQFGIADYDGMNVVAA</sequence>
<dbReference type="InterPro" id="IPR036701">
    <property type="entry name" value="RraB-like_sf"/>
</dbReference>
<gene>
    <name evidence="2" type="ORF">EPA99_13680</name>
</gene>
<name>A0A4Q1JT61_9GAMM</name>
<dbReference type="Proteomes" id="UP000289784">
    <property type="component" value="Unassembled WGS sequence"/>
</dbReference>
<evidence type="ECO:0000313" key="3">
    <source>
        <dbReference type="Proteomes" id="UP000289784"/>
    </source>
</evidence>
<dbReference type="Pfam" id="PF06877">
    <property type="entry name" value="RraB"/>
    <property type="match status" value="1"/>
</dbReference>
<dbReference type="RefSeq" id="WP_129471790.1">
    <property type="nucleotide sequence ID" value="NZ_SAWZ01000007.1"/>
</dbReference>